<evidence type="ECO:0000256" key="1">
    <source>
        <dbReference type="ARBA" id="ARBA00022679"/>
    </source>
</evidence>
<feature type="domain" description="Beta-ketoacyl-[acyl-carrier-protein] synthase III C-terminal" evidence="3">
    <location>
        <begin position="281"/>
        <end position="360"/>
    </location>
</feature>
<dbReference type="RefSeq" id="WP_037496971.1">
    <property type="nucleotide sequence ID" value="NZ_JJMU01000022.1"/>
</dbReference>
<evidence type="ECO:0000256" key="2">
    <source>
        <dbReference type="ARBA" id="ARBA00023315"/>
    </source>
</evidence>
<dbReference type="Gene3D" id="3.40.47.10">
    <property type="match status" value="2"/>
</dbReference>
<dbReference type="PATRIC" id="fig|1229276.3.peg.1397"/>
<protein>
    <submittedName>
        <fullName evidence="4">3-oxoacyl-(Acyl carrier protein) synthase III</fullName>
    </submittedName>
</protein>
<dbReference type="AlphaFoldDB" id="A0A0B8T1I2"/>
<dbReference type="SUPFAM" id="SSF53901">
    <property type="entry name" value="Thiolase-like"/>
    <property type="match status" value="2"/>
</dbReference>
<gene>
    <name evidence="4" type="ORF">DI53_1352</name>
</gene>
<reference evidence="4 5" key="2">
    <citation type="journal article" date="2015" name="PLoS ONE">
        <title>Whole-Genome Optical Mapping and Finished Genome Sequence of Sphingobacterium deserti sp. nov., a New Species Isolated from the Western Desert of China.</title>
        <authorList>
            <person name="Teng C."/>
            <person name="Zhou Z."/>
            <person name="Molnar I."/>
            <person name="Li X."/>
            <person name="Tang R."/>
            <person name="Chen M."/>
            <person name="Wang L."/>
            <person name="Su S."/>
            <person name="Zhang W."/>
            <person name="Lin M."/>
        </authorList>
    </citation>
    <scope>NUCLEOTIDE SEQUENCE [LARGE SCALE GENOMIC DNA]</scope>
    <source>
        <strain evidence="5">ACCC05744</strain>
    </source>
</reference>
<accession>A0A0B8T1I2</accession>
<dbReference type="Pfam" id="PF08541">
    <property type="entry name" value="ACP_syn_III_C"/>
    <property type="match status" value="1"/>
</dbReference>
<comment type="caution">
    <text evidence="4">The sequence shown here is derived from an EMBL/GenBank/DDBJ whole genome shotgun (WGS) entry which is preliminary data.</text>
</comment>
<proteinExistence type="predicted"/>
<dbReference type="PANTHER" id="PTHR34069:SF2">
    <property type="entry name" value="BETA-KETOACYL-[ACYL-CARRIER-PROTEIN] SYNTHASE III"/>
    <property type="match status" value="1"/>
</dbReference>
<reference evidence="5" key="1">
    <citation type="submission" date="2014-04" db="EMBL/GenBank/DDBJ databases">
        <title>Whole-Genome optical mapping and complete genome sequence of Sphingobacterium deserti sp. nov., a new spaces isolated from desert in the west of China.</title>
        <authorList>
            <person name="Teng C."/>
            <person name="Zhou Z."/>
            <person name="Li X."/>
            <person name="Chen M."/>
            <person name="Lin M."/>
            <person name="Wang L."/>
            <person name="Su S."/>
            <person name="Zhang C."/>
            <person name="Zhang W."/>
        </authorList>
    </citation>
    <scope>NUCLEOTIDE SEQUENCE [LARGE SCALE GENOMIC DNA]</scope>
    <source>
        <strain evidence="5">ACCC05744</strain>
    </source>
</reference>
<sequence>MNEVYINKIAKFLPNAPVDNDGMEAFLGKINDRESKARRIVLRNNGIKTRYYALTEAGEPTHTNAELTAEAIKALFDEEFKATDMELLSCGTSSPDYLMPSHAVMVHGVLGNRNVEVNSAAGNCCAGMNALKFGFLSVKSGNTKNAVCTGSERMSSWMVADHFNKEVENLKQLEQQPIIGFNKDFLRWMLSDGAGAFLLENEPKGEMSLRIDWMEGYSYAHELEVCMYAGGDKTEDGSLKSFSDYTSEEWLSKSIFAVKQDTKLLDKHILAKGVDSMKLAMEKNGISPSDIDYLLPHVSSQYFVDGLYQGFAEAGIEIERSKWYMNLRDVGNVGAGSVYLVLEELFRSGKLRKGQHIMLCVPESARFTYAYAYLTVC</sequence>
<evidence type="ECO:0000313" key="4">
    <source>
        <dbReference type="EMBL" id="KGE14852.1"/>
    </source>
</evidence>
<dbReference type="InterPro" id="IPR013747">
    <property type="entry name" value="ACP_syn_III_C"/>
</dbReference>
<evidence type="ECO:0000313" key="5">
    <source>
        <dbReference type="Proteomes" id="UP000031802"/>
    </source>
</evidence>
<dbReference type="EMBL" id="JJMU01000022">
    <property type="protein sequence ID" value="KGE14852.1"/>
    <property type="molecule type" value="Genomic_DNA"/>
</dbReference>
<organism evidence="4 5">
    <name type="scientific">Sphingobacterium deserti</name>
    <dbReference type="NCBI Taxonomy" id="1229276"/>
    <lineage>
        <taxon>Bacteria</taxon>
        <taxon>Pseudomonadati</taxon>
        <taxon>Bacteroidota</taxon>
        <taxon>Sphingobacteriia</taxon>
        <taxon>Sphingobacteriales</taxon>
        <taxon>Sphingobacteriaceae</taxon>
        <taxon>Sphingobacterium</taxon>
    </lineage>
</organism>
<dbReference type="Proteomes" id="UP000031802">
    <property type="component" value="Unassembled WGS sequence"/>
</dbReference>
<keyword evidence="1" id="KW-0808">Transferase</keyword>
<keyword evidence="5" id="KW-1185">Reference proteome</keyword>
<dbReference type="OrthoDB" id="2514738at2"/>
<evidence type="ECO:0000259" key="3">
    <source>
        <dbReference type="Pfam" id="PF08541"/>
    </source>
</evidence>
<dbReference type="GO" id="GO:0016746">
    <property type="term" value="F:acyltransferase activity"/>
    <property type="evidence" value="ECO:0007669"/>
    <property type="project" value="UniProtKB-KW"/>
</dbReference>
<dbReference type="CDD" id="cd00827">
    <property type="entry name" value="init_cond_enzymes"/>
    <property type="match status" value="1"/>
</dbReference>
<dbReference type="GO" id="GO:0044550">
    <property type="term" value="P:secondary metabolite biosynthetic process"/>
    <property type="evidence" value="ECO:0007669"/>
    <property type="project" value="TreeGrafter"/>
</dbReference>
<keyword evidence="2" id="KW-0012">Acyltransferase</keyword>
<dbReference type="NCBIfam" id="NF005293">
    <property type="entry name" value="PRK06816.1"/>
    <property type="match status" value="1"/>
</dbReference>
<dbReference type="PANTHER" id="PTHR34069">
    <property type="entry name" value="3-OXOACYL-[ACYL-CARRIER-PROTEIN] SYNTHASE 3"/>
    <property type="match status" value="1"/>
</dbReference>
<name>A0A0B8T1I2_9SPHI</name>
<dbReference type="InterPro" id="IPR016039">
    <property type="entry name" value="Thiolase-like"/>
</dbReference>
<dbReference type="STRING" id="1229276.DI53_1352"/>
<dbReference type="eggNOG" id="COG0332">
    <property type="taxonomic scope" value="Bacteria"/>
</dbReference>